<feature type="region of interest" description="Disordered" evidence="1">
    <location>
        <begin position="23"/>
        <end position="49"/>
    </location>
</feature>
<name>A0A9P0MI21_ACAOB</name>
<accession>A0A9P0MI21</accession>
<reference evidence="3" key="1">
    <citation type="submission" date="2022-03" db="EMBL/GenBank/DDBJ databases">
        <authorList>
            <person name="Sayadi A."/>
        </authorList>
    </citation>
    <scope>NUCLEOTIDE SEQUENCE</scope>
</reference>
<dbReference type="Proteomes" id="UP001152888">
    <property type="component" value="Unassembled WGS sequence"/>
</dbReference>
<proteinExistence type="predicted"/>
<comment type="caution">
    <text evidence="3">The sequence shown here is derived from an EMBL/GenBank/DDBJ whole genome shotgun (WGS) entry which is preliminary data.</text>
</comment>
<keyword evidence="4" id="KW-1185">Reference proteome</keyword>
<evidence type="ECO:0000256" key="1">
    <source>
        <dbReference type="SAM" id="MobiDB-lite"/>
    </source>
</evidence>
<dbReference type="EMBL" id="CAKOFQ010008348">
    <property type="protein sequence ID" value="CAH2013601.1"/>
    <property type="molecule type" value="Genomic_DNA"/>
</dbReference>
<dbReference type="EMBL" id="CAKOFQ010008510">
    <property type="protein sequence ID" value="CAH2014524.1"/>
    <property type="molecule type" value="Genomic_DNA"/>
</dbReference>
<gene>
    <name evidence="2" type="ORF">ACAOBT_LOCUS33572</name>
    <name evidence="3" type="ORF">ACAOBT_LOCUS34172</name>
</gene>
<evidence type="ECO:0000313" key="2">
    <source>
        <dbReference type="EMBL" id="CAH2013601.1"/>
    </source>
</evidence>
<organism evidence="3 4">
    <name type="scientific">Acanthoscelides obtectus</name>
    <name type="common">Bean weevil</name>
    <name type="synonym">Bruchus obtectus</name>
    <dbReference type="NCBI Taxonomy" id="200917"/>
    <lineage>
        <taxon>Eukaryota</taxon>
        <taxon>Metazoa</taxon>
        <taxon>Ecdysozoa</taxon>
        <taxon>Arthropoda</taxon>
        <taxon>Hexapoda</taxon>
        <taxon>Insecta</taxon>
        <taxon>Pterygota</taxon>
        <taxon>Neoptera</taxon>
        <taxon>Endopterygota</taxon>
        <taxon>Coleoptera</taxon>
        <taxon>Polyphaga</taxon>
        <taxon>Cucujiformia</taxon>
        <taxon>Chrysomeloidea</taxon>
        <taxon>Chrysomelidae</taxon>
        <taxon>Bruchinae</taxon>
        <taxon>Bruchini</taxon>
        <taxon>Acanthoscelides</taxon>
    </lineage>
</organism>
<dbReference type="AlphaFoldDB" id="A0A9P0MI21"/>
<dbReference type="OrthoDB" id="6792406at2759"/>
<sequence>MCRPFRSRCIQGQSRLMAKALAGPHKPTTKGCDVNRQAGTHGIGKHRRQHCVLESERGWHRQ</sequence>
<evidence type="ECO:0000313" key="4">
    <source>
        <dbReference type="Proteomes" id="UP001152888"/>
    </source>
</evidence>
<evidence type="ECO:0000313" key="3">
    <source>
        <dbReference type="EMBL" id="CAH2014524.1"/>
    </source>
</evidence>
<protein>
    <submittedName>
        <fullName evidence="3">Uncharacterized protein</fullName>
    </submittedName>
</protein>